<evidence type="ECO:0000313" key="3">
    <source>
        <dbReference type="Proteomes" id="UP001215598"/>
    </source>
</evidence>
<dbReference type="AlphaFoldDB" id="A0AAD7N218"/>
<organism evidence="2 3">
    <name type="scientific">Mycena metata</name>
    <dbReference type="NCBI Taxonomy" id="1033252"/>
    <lineage>
        <taxon>Eukaryota</taxon>
        <taxon>Fungi</taxon>
        <taxon>Dikarya</taxon>
        <taxon>Basidiomycota</taxon>
        <taxon>Agaricomycotina</taxon>
        <taxon>Agaricomycetes</taxon>
        <taxon>Agaricomycetidae</taxon>
        <taxon>Agaricales</taxon>
        <taxon>Marasmiineae</taxon>
        <taxon>Mycenaceae</taxon>
        <taxon>Mycena</taxon>
    </lineage>
</organism>
<evidence type="ECO:0008006" key="4">
    <source>
        <dbReference type="Google" id="ProtNLM"/>
    </source>
</evidence>
<evidence type="ECO:0000313" key="2">
    <source>
        <dbReference type="EMBL" id="KAJ7741002.1"/>
    </source>
</evidence>
<accession>A0AAD7N218</accession>
<keyword evidence="3" id="KW-1185">Reference proteome</keyword>
<sequence length="71" mass="8190">MLFVLLLSSLLSTFALFCYHVLSCYRHCSPNSVAITSRYLRTYCFPLCSQTYAPPLSHLKPRIIAKPRYCL</sequence>
<dbReference type="EMBL" id="JARKIB010000100">
    <property type="protein sequence ID" value="KAJ7741002.1"/>
    <property type="molecule type" value="Genomic_DNA"/>
</dbReference>
<protein>
    <recommendedName>
        <fullName evidence="4">Secreted protein</fullName>
    </recommendedName>
</protein>
<evidence type="ECO:0000256" key="1">
    <source>
        <dbReference type="SAM" id="SignalP"/>
    </source>
</evidence>
<dbReference type="Proteomes" id="UP001215598">
    <property type="component" value="Unassembled WGS sequence"/>
</dbReference>
<gene>
    <name evidence="2" type="ORF">B0H16DRAFT_1565651</name>
</gene>
<proteinExistence type="predicted"/>
<comment type="caution">
    <text evidence="2">The sequence shown here is derived from an EMBL/GenBank/DDBJ whole genome shotgun (WGS) entry which is preliminary data.</text>
</comment>
<keyword evidence="1" id="KW-0732">Signal</keyword>
<feature type="chain" id="PRO_5041948307" description="Secreted protein" evidence="1">
    <location>
        <begin position="16"/>
        <end position="71"/>
    </location>
</feature>
<reference evidence="2" key="1">
    <citation type="submission" date="2023-03" db="EMBL/GenBank/DDBJ databases">
        <title>Massive genome expansion in bonnet fungi (Mycena s.s.) driven by repeated elements and novel gene families across ecological guilds.</title>
        <authorList>
            <consortium name="Lawrence Berkeley National Laboratory"/>
            <person name="Harder C.B."/>
            <person name="Miyauchi S."/>
            <person name="Viragh M."/>
            <person name="Kuo A."/>
            <person name="Thoen E."/>
            <person name="Andreopoulos B."/>
            <person name="Lu D."/>
            <person name="Skrede I."/>
            <person name="Drula E."/>
            <person name="Henrissat B."/>
            <person name="Morin E."/>
            <person name="Kohler A."/>
            <person name="Barry K."/>
            <person name="LaButti K."/>
            <person name="Morin E."/>
            <person name="Salamov A."/>
            <person name="Lipzen A."/>
            <person name="Mereny Z."/>
            <person name="Hegedus B."/>
            <person name="Baldrian P."/>
            <person name="Stursova M."/>
            <person name="Weitz H."/>
            <person name="Taylor A."/>
            <person name="Grigoriev I.V."/>
            <person name="Nagy L.G."/>
            <person name="Martin F."/>
            <person name="Kauserud H."/>
        </authorList>
    </citation>
    <scope>NUCLEOTIDE SEQUENCE</scope>
    <source>
        <strain evidence="2">CBHHK182m</strain>
    </source>
</reference>
<name>A0AAD7N218_9AGAR</name>
<feature type="signal peptide" evidence="1">
    <location>
        <begin position="1"/>
        <end position="15"/>
    </location>
</feature>